<proteinExistence type="predicted"/>
<dbReference type="GO" id="GO:0000785">
    <property type="term" value="C:chromatin"/>
    <property type="evidence" value="ECO:0007669"/>
    <property type="project" value="TreeGrafter"/>
</dbReference>
<evidence type="ECO:0000256" key="4">
    <source>
        <dbReference type="ARBA" id="ARBA00022771"/>
    </source>
</evidence>
<feature type="domain" description="C2H2-type" evidence="9">
    <location>
        <begin position="44"/>
        <end position="71"/>
    </location>
</feature>
<dbReference type="EMBL" id="SPRC01000057">
    <property type="protein sequence ID" value="TIB75772.1"/>
    <property type="molecule type" value="Genomic_DNA"/>
</dbReference>
<name>A0A4T0S5B6_9BASI</name>
<feature type="region of interest" description="Disordered" evidence="8">
    <location>
        <begin position="1"/>
        <end position="45"/>
    </location>
</feature>
<feature type="compositionally biased region" description="Basic and acidic residues" evidence="8">
    <location>
        <begin position="17"/>
        <end position="32"/>
    </location>
</feature>
<dbReference type="Gene3D" id="3.30.160.60">
    <property type="entry name" value="Classic Zinc Finger"/>
    <property type="match status" value="2"/>
</dbReference>
<reference evidence="13 14" key="1">
    <citation type="submission" date="2019-03" db="EMBL/GenBank/DDBJ databases">
        <title>Sequencing 25 genomes of Wallemia mellicola.</title>
        <authorList>
            <person name="Gostincar C."/>
        </authorList>
    </citation>
    <scope>NUCLEOTIDE SEQUENCE [LARGE SCALE GENOMIC DNA]</scope>
    <source>
        <strain evidence="12 14">EXF-1274</strain>
        <strain evidence="11 13">EXF-1277</strain>
        <strain evidence="10 15">EXF-6152</strain>
    </source>
</reference>
<evidence type="ECO:0000313" key="11">
    <source>
        <dbReference type="EMBL" id="TIC59907.1"/>
    </source>
</evidence>
<dbReference type="FunFam" id="3.30.160.60:FF:000512">
    <property type="entry name" value="zinc finger protein 197 isoform X1"/>
    <property type="match status" value="1"/>
</dbReference>
<evidence type="ECO:0000256" key="3">
    <source>
        <dbReference type="ARBA" id="ARBA00022737"/>
    </source>
</evidence>
<keyword evidence="6" id="KW-0539">Nucleus</keyword>
<evidence type="ECO:0000313" key="10">
    <source>
        <dbReference type="EMBL" id="TIB75772.1"/>
    </source>
</evidence>
<dbReference type="AlphaFoldDB" id="A0A4T0S5B6"/>
<organism evidence="10 15">
    <name type="scientific">Wallemia mellicola</name>
    <dbReference type="NCBI Taxonomy" id="1708541"/>
    <lineage>
        <taxon>Eukaryota</taxon>
        <taxon>Fungi</taxon>
        <taxon>Dikarya</taxon>
        <taxon>Basidiomycota</taxon>
        <taxon>Wallemiomycotina</taxon>
        <taxon>Wallemiomycetes</taxon>
        <taxon>Wallemiales</taxon>
        <taxon>Wallemiaceae</taxon>
        <taxon>Wallemia</taxon>
    </lineage>
</organism>
<evidence type="ECO:0000256" key="8">
    <source>
        <dbReference type="SAM" id="MobiDB-lite"/>
    </source>
</evidence>
<evidence type="ECO:0000256" key="2">
    <source>
        <dbReference type="ARBA" id="ARBA00022723"/>
    </source>
</evidence>
<evidence type="ECO:0000313" key="13">
    <source>
        <dbReference type="Proteomes" id="UP000305362"/>
    </source>
</evidence>
<sequence length="411" mass="45520">MSSPDSPYNPSTSNQQYDRHSSPGSADEDKKPANRRKSSKKKSHVCRICQKTFTTSGHLSRHQRTHTGERAFACPWPGCLTRCSRQDNLQQHYRTHLSPRSRKADLSSAKAMRAGIKSVTDVPKELLSKGGRTKGSFIGRKVSAKTEQNMDDKDTDESPTIPFNYLSNPQLPIPSTSSGILPAIDSRRTTTSTKIHPVHLTTRPSPPFAMSPSDNYPVLNPISHLMAPSPESRTVFSPQSISPTTSPMEQTKSTQLQNYSIESSEGNSNAYEVKLKPKVNTATPIPVIPPIYRSASVNQIQTPAYATSEDRFIGQSTSLPGLNLELNNTPSSSSYVVPPARMYTLPTNIAQSTILRPTTAINYAAPPAESFDYTAYQQQPVNESQNEFYQLTAPEESTSLDFNQQWNTQYY</sequence>
<dbReference type="GO" id="GO:0008270">
    <property type="term" value="F:zinc ion binding"/>
    <property type="evidence" value="ECO:0007669"/>
    <property type="project" value="UniProtKB-KW"/>
</dbReference>
<evidence type="ECO:0000313" key="14">
    <source>
        <dbReference type="Proteomes" id="UP000309601"/>
    </source>
</evidence>
<keyword evidence="3" id="KW-0677">Repeat</keyword>
<dbReference type="PANTHER" id="PTHR14003">
    <property type="entry name" value="TRANSCRIPTIONAL REPRESSOR PROTEIN YY"/>
    <property type="match status" value="1"/>
</dbReference>
<evidence type="ECO:0000259" key="9">
    <source>
        <dbReference type="PROSITE" id="PS50157"/>
    </source>
</evidence>
<feature type="domain" description="C2H2-type" evidence="9">
    <location>
        <begin position="72"/>
        <end position="101"/>
    </location>
</feature>
<dbReference type="Proteomes" id="UP000309601">
    <property type="component" value="Unassembled WGS sequence"/>
</dbReference>
<dbReference type="GO" id="GO:0000981">
    <property type="term" value="F:DNA-binding transcription factor activity, RNA polymerase II-specific"/>
    <property type="evidence" value="ECO:0007669"/>
    <property type="project" value="TreeGrafter"/>
</dbReference>
<dbReference type="InterPro" id="IPR036236">
    <property type="entry name" value="Znf_C2H2_sf"/>
</dbReference>
<accession>A0A4T0S5B6</accession>
<evidence type="ECO:0000313" key="15">
    <source>
        <dbReference type="Proteomes" id="UP000310685"/>
    </source>
</evidence>
<dbReference type="PANTHER" id="PTHR14003:SF19">
    <property type="entry name" value="YY2 TRANSCRIPTION FACTOR"/>
    <property type="match status" value="1"/>
</dbReference>
<dbReference type="Pfam" id="PF00096">
    <property type="entry name" value="zf-C2H2"/>
    <property type="match status" value="2"/>
</dbReference>
<dbReference type="GO" id="GO:0000978">
    <property type="term" value="F:RNA polymerase II cis-regulatory region sequence-specific DNA binding"/>
    <property type="evidence" value="ECO:0007669"/>
    <property type="project" value="TreeGrafter"/>
</dbReference>
<dbReference type="EMBL" id="SPRW01000059">
    <property type="protein sequence ID" value="TIC61583.1"/>
    <property type="molecule type" value="Genomic_DNA"/>
</dbReference>
<dbReference type="EMBL" id="SPRV01000053">
    <property type="protein sequence ID" value="TIC59907.1"/>
    <property type="molecule type" value="Genomic_DNA"/>
</dbReference>
<keyword evidence="5" id="KW-0862">Zinc</keyword>
<dbReference type="SMART" id="SM00355">
    <property type="entry name" value="ZnF_C2H2"/>
    <property type="match status" value="2"/>
</dbReference>
<dbReference type="GO" id="GO:0031519">
    <property type="term" value="C:PcG protein complex"/>
    <property type="evidence" value="ECO:0007669"/>
    <property type="project" value="TreeGrafter"/>
</dbReference>
<feature type="compositionally biased region" description="Basic residues" evidence="8">
    <location>
        <begin position="33"/>
        <end position="45"/>
    </location>
</feature>
<keyword evidence="2" id="KW-0479">Metal-binding</keyword>
<dbReference type="SUPFAM" id="SSF57667">
    <property type="entry name" value="beta-beta-alpha zinc fingers"/>
    <property type="match status" value="1"/>
</dbReference>
<dbReference type="OrthoDB" id="654211at2759"/>
<comment type="subcellular location">
    <subcellularLocation>
        <location evidence="1">Nucleus</location>
    </subcellularLocation>
</comment>
<dbReference type="PROSITE" id="PS00028">
    <property type="entry name" value="ZINC_FINGER_C2H2_1"/>
    <property type="match status" value="2"/>
</dbReference>
<gene>
    <name evidence="12" type="ORF">E3Q02_03859</name>
    <name evidence="11" type="ORF">E3Q03_03626</name>
    <name evidence="10" type="ORF">E3Q22_03850</name>
</gene>
<evidence type="ECO:0000256" key="7">
    <source>
        <dbReference type="PROSITE-ProRule" id="PRU00042"/>
    </source>
</evidence>
<feature type="compositionally biased region" description="Polar residues" evidence="8">
    <location>
        <begin position="1"/>
        <end position="16"/>
    </location>
</feature>
<dbReference type="PROSITE" id="PS50157">
    <property type="entry name" value="ZINC_FINGER_C2H2_2"/>
    <property type="match status" value="2"/>
</dbReference>
<feature type="compositionally biased region" description="Polar residues" evidence="8">
    <location>
        <begin position="231"/>
        <end position="256"/>
    </location>
</feature>
<feature type="region of interest" description="Disordered" evidence="8">
    <location>
        <begin position="230"/>
        <end position="256"/>
    </location>
</feature>
<evidence type="ECO:0000256" key="6">
    <source>
        <dbReference type="ARBA" id="ARBA00023242"/>
    </source>
</evidence>
<dbReference type="Proteomes" id="UP000310685">
    <property type="component" value="Unassembled WGS sequence"/>
</dbReference>
<evidence type="ECO:0000313" key="12">
    <source>
        <dbReference type="EMBL" id="TIC61583.1"/>
    </source>
</evidence>
<dbReference type="GO" id="GO:0005667">
    <property type="term" value="C:transcription regulator complex"/>
    <property type="evidence" value="ECO:0007669"/>
    <property type="project" value="TreeGrafter"/>
</dbReference>
<dbReference type="Proteomes" id="UP000305362">
    <property type="component" value="Unassembled WGS sequence"/>
</dbReference>
<keyword evidence="4 7" id="KW-0863">Zinc-finger</keyword>
<evidence type="ECO:0000256" key="5">
    <source>
        <dbReference type="ARBA" id="ARBA00022833"/>
    </source>
</evidence>
<evidence type="ECO:0000256" key="1">
    <source>
        <dbReference type="ARBA" id="ARBA00004123"/>
    </source>
</evidence>
<protein>
    <recommendedName>
        <fullName evidence="9">C2H2-type domain-containing protein</fullName>
    </recommendedName>
</protein>
<comment type="caution">
    <text evidence="10">The sequence shown here is derived from an EMBL/GenBank/DDBJ whole genome shotgun (WGS) entry which is preliminary data.</text>
</comment>
<dbReference type="InterPro" id="IPR013087">
    <property type="entry name" value="Znf_C2H2_type"/>
</dbReference>